<evidence type="ECO:0000313" key="3">
    <source>
        <dbReference type="Proteomes" id="UP000823388"/>
    </source>
</evidence>
<feature type="region of interest" description="Disordered" evidence="1">
    <location>
        <begin position="37"/>
        <end position="143"/>
    </location>
</feature>
<reference evidence="2" key="1">
    <citation type="submission" date="2020-05" db="EMBL/GenBank/DDBJ databases">
        <title>WGS assembly of Panicum virgatum.</title>
        <authorList>
            <person name="Lovell J.T."/>
            <person name="Jenkins J."/>
            <person name="Shu S."/>
            <person name="Juenger T.E."/>
            <person name="Schmutz J."/>
        </authorList>
    </citation>
    <scope>NUCLEOTIDE SEQUENCE</scope>
    <source>
        <strain evidence="2">AP13</strain>
    </source>
</reference>
<gene>
    <name evidence="2" type="ORF">PVAP13_8KG115160</name>
</gene>
<accession>A0A8T0PH17</accession>
<protein>
    <submittedName>
        <fullName evidence="2">Uncharacterized protein</fullName>
    </submittedName>
</protein>
<keyword evidence="3" id="KW-1185">Reference proteome</keyword>
<dbReference type="Proteomes" id="UP000823388">
    <property type="component" value="Chromosome 8K"/>
</dbReference>
<comment type="caution">
    <text evidence="2">The sequence shown here is derived from an EMBL/GenBank/DDBJ whole genome shotgun (WGS) entry which is preliminary data.</text>
</comment>
<feature type="compositionally biased region" description="Low complexity" evidence="1">
    <location>
        <begin position="37"/>
        <end position="64"/>
    </location>
</feature>
<organism evidence="2 3">
    <name type="scientific">Panicum virgatum</name>
    <name type="common">Blackwell switchgrass</name>
    <dbReference type="NCBI Taxonomy" id="38727"/>
    <lineage>
        <taxon>Eukaryota</taxon>
        <taxon>Viridiplantae</taxon>
        <taxon>Streptophyta</taxon>
        <taxon>Embryophyta</taxon>
        <taxon>Tracheophyta</taxon>
        <taxon>Spermatophyta</taxon>
        <taxon>Magnoliopsida</taxon>
        <taxon>Liliopsida</taxon>
        <taxon>Poales</taxon>
        <taxon>Poaceae</taxon>
        <taxon>PACMAD clade</taxon>
        <taxon>Panicoideae</taxon>
        <taxon>Panicodae</taxon>
        <taxon>Paniceae</taxon>
        <taxon>Panicinae</taxon>
        <taxon>Panicum</taxon>
        <taxon>Panicum sect. Hiantes</taxon>
    </lineage>
</organism>
<proteinExistence type="predicted"/>
<name>A0A8T0PH17_PANVG</name>
<feature type="compositionally biased region" description="Basic residues" evidence="1">
    <location>
        <begin position="106"/>
        <end position="115"/>
    </location>
</feature>
<evidence type="ECO:0000313" key="2">
    <source>
        <dbReference type="EMBL" id="KAG2560890.1"/>
    </source>
</evidence>
<feature type="compositionally biased region" description="Basic residues" evidence="1">
    <location>
        <begin position="80"/>
        <end position="98"/>
    </location>
</feature>
<dbReference type="AlphaFoldDB" id="A0A8T0PH17"/>
<sequence length="251" mass="25660">MPLSCAGSEAHGKGDVFAVGQIGAHGKARLPYPLLTAASDTHTPHTPHTHSACAAALAPPAAARQHARPPPPASTLARRSPARRRRTAARTLHSRPRHTPACSPARRPRHPRRHAGPATLAPAGHRSTPPSLDGRGVATPAPALGPPMALTALASPTSMLSASRQRVAGRRGCYATSLTGAQAGPATLVPGLGLAGARHPDADALAACCWSPRPGWLRPGSALAAVTLAAATHVAPLVAARRGHNRCSPRQ</sequence>
<dbReference type="EMBL" id="CM029051">
    <property type="protein sequence ID" value="KAG2560890.1"/>
    <property type="molecule type" value="Genomic_DNA"/>
</dbReference>
<evidence type="ECO:0000256" key="1">
    <source>
        <dbReference type="SAM" id="MobiDB-lite"/>
    </source>
</evidence>